<gene>
    <name evidence="2" type="primary">trmB1</name>
    <name evidence="2" type="ORF">NVIE_009920</name>
</gene>
<dbReference type="CDD" id="cd00090">
    <property type="entry name" value="HTH_ARSR"/>
    <property type="match status" value="1"/>
</dbReference>
<sequence>MTNKIRYVPNLGVCSYSTYKVLNNFFLDWLSIMASSIKKVYDVDLDFSEIEDGSIYGRNKIDYAFAKYFLAVQKKLLPDLQKLDLSLNEARILLFLMIRKHSTATDVSKYTGIGRTETYHYLSNLLSKGVVLSTFDRPQKYYALPYTEAVDCLVRAKQNALRAVSENKDEHQSMINSIVEGMVMPEQDGKESYQVIVGEDPVHAKIARMLSAAKAEASVLLSDRYMVDLYYSEMTDALFGLAEKGVKVRLHTSCSKMSKFINEEGAEADMRAVGLKVVDGASTPVDFVIVDDQEMIILLNSRPAPSKKQESCGFYTNNQSLIAAFKFMFNKTGGA</sequence>
<dbReference type="PANTHER" id="PTHR34293:SF1">
    <property type="entry name" value="HTH-TYPE TRANSCRIPTIONAL REGULATOR TRMBL2"/>
    <property type="match status" value="1"/>
</dbReference>
<dbReference type="STRING" id="926571.NVIE_009920"/>
<dbReference type="SUPFAM" id="SSF46785">
    <property type="entry name" value="Winged helix' DNA-binding domain"/>
    <property type="match status" value="1"/>
</dbReference>
<dbReference type="InterPro" id="IPR011991">
    <property type="entry name" value="ArsR-like_HTH"/>
</dbReference>
<evidence type="ECO:0000313" key="3">
    <source>
        <dbReference type="Proteomes" id="UP000027093"/>
    </source>
</evidence>
<dbReference type="Gene3D" id="1.10.10.10">
    <property type="entry name" value="Winged helix-like DNA-binding domain superfamily/Winged helix DNA-binding domain"/>
    <property type="match status" value="1"/>
</dbReference>
<keyword evidence="3" id="KW-1185">Reference proteome</keyword>
<organism evidence="2 3">
    <name type="scientific">Nitrososphaera viennensis EN76</name>
    <dbReference type="NCBI Taxonomy" id="926571"/>
    <lineage>
        <taxon>Archaea</taxon>
        <taxon>Nitrososphaerota</taxon>
        <taxon>Nitrososphaeria</taxon>
        <taxon>Nitrososphaerales</taxon>
        <taxon>Nitrososphaeraceae</taxon>
        <taxon>Nitrososphaera</taxon>
    </lineage>
</organism>
<dbReference type="EMBL" id="CP007536">
    <property type="protein sequence ID" value="AIC15219.1"/>
    <property type="molecule type" value="Genomic_DNA"/>
</dbReference>
<dbReference type="HOGENOM" id="CLU_071484_0_0_2"/>
<reference evidence="2 3" key="1">
    <citation type="journal article" date="2014" name="Int. J. Syst. Evol. Microbiol.">
        <title>Nitrososphaera viennensis gen. nov., sp. nov., an aerobic and mesophilic, ammonia-oxidizing archaeon from soil and a member of the archaeal phylum Thaumarchaeota.</title>
        <authorList>
            <person name="Stieglmeier M."/>
            <person name="Klingl A."/>
            <person name="Alves R.J."/>
            <person name="Rittmann S.K."/>
            <person name="Melcher M."/>
            <person name="Leisch N."/>
            <person name="Schleper C."/>
        </authorList>
    </citation>
    <scope>NUCLEOTIDE SEQUENCE [LARGE SCALE GENOMIC DNA]</scope>
    <source>
        <strain evidence="2">EN76</strain>
    </source>
</reference>
<dbReference type="InterPro" id="IPR036388">
    <property type="entry name" value="WH-like_DNA-bd_sf"/>
</dbReference>
<accession>A0A060HEX6</accession>
<dbReference type="KEGG" id="nvn:NVIE_009920"/>
<name>A0A060HEX6_9ARCH</name>
<dbReference type="InterPro" id="IPR002831">
    <property type="entry name" value="Tscrpt_reg_TrmB_N"/>
</dbReference>
<feature type="domain" description="Transcription regulator TrmB N-terminal" evidence="1">
    <location>
        <begin position="80"/>
        <end position="146"/>
    </location>
</feature>
<dbReference type="Gene3D" id="3.30.870.10">
    <property type="entry name" value="Endonuclease Chain A"/>
    <property type="match status" value="1"/>
</dbReference>
<dbReference type="PANTHER" id="PTHR34293">
    <property type="entry name" value="HTH-TYPE TRANSCRIPTIONAL REGULATOR TRMBL2"/>
    <property type="match status" value="1"/>
</dbReference>
<dbReference type="AlphaFoldDB" id="A0A060HEX6"/>
<dbReference type="Proteomes" id="UP000027093">
    <property type="component" value="Chromosome"/>
</dbReference>
<dbReference type="InterPro" id="IPR036390">
    <property type="entry name" value="WH_DNA-bd_sf"/>
</dbReference>
<dbReference type="Pfam" id="PF01978">
    <property type="entry name" value="TrmB"/>
    <property type="match status" value="1"/>
</dbReference>
<dbReference type="InterPro" id="IPR051797">
    <property type="entry name" value="TrmB-like"/>
</dbReference>
<protein>
    <submittedName>
        <fullName evidence="2">Putative transcriptional regulator, TrmB</fullName>
    </submittedName>
</protein>
<evidence type="ECO:0000313" key="2">
    <source>
        <dbReference type="EMBL" id="AIC15219.1"/>
    </source>
</evidence>
<proteinExistence type="predicted"/>
<evidence type="ECO:0000259" key="1">
    <source>
        <dbReference type="Pfam" id="PF01978"/>
    </source>
</evidence>